<dbReference type="OrthoDB" id="146606at2157"/>
<protein>
    <submittedName>
        <fullName evidence="1">Uncharacterized protein</fullName>
    </submittedName>
</protein>
<dbReference type="GeneID" id="10773465"/>
<keyword evidence="2" id="KW-1185">Reference proteome</keyword>
<dbReference type="STRING" id="647113.Metok_1309"/>
<evidence type="ECO:0000313" key="1">
    <source>
        <dbReference type="EMBL" id="AEH07276.1"/>
    </source>
</evidence>
<dbReference type="EMBL" id="CP002792">
    <property type="protein sequence ID" value="AEH07276.1"/>
    <property type="molecule type" value="Genomic_DNA"/>
</dbReference>
<evidence type="ECO:0000313" key="2">
    <source>
        <dbReference type="Proteomes" id="UP000009296"/>
    </source>
</evidence>
<dbReference type="Proteomes" id="UP000009296">
    <property type="component" value="Chromosome"/>
</dbReference>
<proteinExistence type="predicted"/>
<gene>
    <name evidence="1" type="ordered locus">Metok_1309</name>
</gene>
<dbReference type="RefSeq" id="WP_013867458.1">
    <property type="nucleotide sequence ID" value="NC_015636.1"/>
</dbReference>
<dbReference type="AlphaFoldDB" id="F8AJS8"/>
<dbReference type="HOGENOM" id="CLU_959121_0_0_2"/>
<dbReference type="KEGG" id="mok:Metok_1309"/>
<sequence>MTTNIDPIVLGHNQFFGVNHLSQDAARSRVEKFSQMKNIGDVIKYSLDNNVKGMMLSTHPKAKDILSYLKNEGLADEINFYPMLPYAQGYVRKANEKGVMGLFNEIFGSVSTSKKLKILFKGGMGVLQQDIGKLLSTLIDIELIPFNDLNVKAVFFHNVFADLALAMDAEEIFGTYIDHVKDEYDAIPSFGTFNFARMVMKFDEWGFKKPLIMASFNKVGFQMNPSKEECERVLNEYDVDVMAMSTLAAGYLKPKEAYEYLGTLPNIKSVVVGVSTKEHADETFGLIRKYCL</sequence>
<reference evidence="1" key="1">
    <citation type="submission" date="2011-05" db="EMBL/GenBank/DDBJ databases">
        <title>Complete sequence of chromosome of Methanothermococcus okinawensis IH1.</title>
        <authorList>
            <consortium name="US DOE Joint Genome Institute"/>
            <person name="Lucas S."/>
            <person name="Han J."/>
            <person name="Lapidus A."/>
            <person name="Cheng J.-F."/>
            <person name="Goodwin L."/>
            <person name="Pitluck S."/>
            <person name="Peters L."/>
            <person name="Mikhailova N."/>
            <person name="Held B."/>
            <person name="Han C."/>
            <person name="Tapia R."/>
            <person name="Land M."/>
            <person name="Hauser L."/>
            <person name="Kyrpides N."/>
            <person name="Ivanova N."/>
            <person name="Pagani I."/>
            <person name="Sieprawska-Lupa M."/>
            <person name="Takai K."/>
            <person name="Miyazaki J."/>
            <person name="Whitman W."/>
            <person name="Woyke T."/>
        </authorList>
    </citation>
    <scope>NUCLEOTIDE SEQUENCE</scope>
    <source>
        <strain evidence="1">IH1</strain>
    </source>
</reference>
<name>F8AJS8_METOI</name>
<organism evidence="1 2">
    <name type="scientific">Methanothermococcus okinawensis (strain DSM 14208 / JCM 11175 / IH1)</name>
    <dbReference type="NCBI Taxonomy" id="647113"/>
    <lineage>
        <taxon>Archaea</taxon>
        <taxon>Methanobacteriati</taxon>
        <taxon>Methanobacteriota</taxon>
        <taxon>Methanomada group</taxon>
        <taxon>Methanococci</taxon>
        <taxon>Methanococcales</taxon>
        <taxon>Methanococcaceae</taxon>
        <taxon>Methanothermococcus</taxon>
    </lineage>
</organism>
<accession>F8AJS8</accession>
<dbReference type="eggNOG" id="arCOG04851">
    <property type="taxonomic scope" value="Archaea"/>
</dbReference>